<accession>A0AAW1PLI4</accession>
<gene>
    <name evidence="1" type="ORF">WJX72_003900</name>
</gene>
<dbReference type="Proteomes" id="UP001489004">
    <property type="component" value="Unassembled WGS sequence"/>
</dbReference>
<evidence type="ECO:0000313" key="1">
    <source>
        <dbReference type="EMBL" id="KAK9808799.1"/>
    </source>
</evidence>
<reference evidence="1 2" key="1">
    <citation type="journal article" date="2024" name="Nat. Commun.">
        <title>Phylogenomics reveals the evolutionary origins of lichenization in chlorophyte algae.</title>
        <authorList>
            <person name="Puginier C."/>
            <person name="Libourel C."/>
            <person name="Otte J."/>
            <person name="Skaloud P."/>
            <person name="Haon M."/>
            <person name="Grisel S."/>
            <person name="Petersen M."/>
            <person name="Berrin J.G."/>
            <person name="Delaux P.M."/>
            <person name="Dal Grande F."/>
            <person name="Keller J."/>
        </authorList>
    </citation>
    <scope>NUCLEOTIDE SEQUENCE [LARGE SCALE GENOMIC DNA]</scope>
    <source>
        <strain evidence="1 2">SAG 2043</strain>
    </source>
</reference>
<protein>
    <submittedName>
        <fullName evidence="1">Uncharacterized protein</fullName>
    </submittedName>
</protein>
<dbReference type="EMBL" id="JALJOR010000011">
    <property type="protein sequence ID" value="KAK9808799.1"/>
    <property type="molecule type" value="Genomic_DNA"/>
</dbReference>
<proteinExistence type="predicted"/>
<evidence type="ECO:0000313" key="2">
    <source>
        <dbReference type="Proteomes" id="UP001489004"/>
    </source>
</evidence>
<comment type="caution">
    <text evidence="1">The sequence shown here is derived from an EMBL/GenBank/DDBJ whole genome shotgun (WGS) entry which is preliminary data.</text>
</comment>
<keyword evidence="2" id="KW-1185">Reference proteome</keyword>
<organism evidence="1 2">
    <name type="scientific">[Myrmecia] bisecta</name>
    <dbReference type="NCBI Taxonomy" id="41462"/>
    <lineage>
        <taxon>Eukaryota</taxon>
        <taxon>Viridiplantae</taxon>
        <taxon>Chlorophyta</taxon>
        <taxon>core chlorophytes</taxon>
        <taxon>Trebouxiophyceae</taxon>
        <taxon>Trebouxiales</taxon>
        <taxon>Trebouxiaceae</taxon>
        <taxon>Myrmecia</taxon>
    </lineage>
</organism>
<name>A0AAW1PLI4_9CHLO</name>
<sequence>MSRHSCFAAVLFGLGFALTVWIWHTNNPSRPARLADPPSARLSQKARRATRYEYADWCDMHMNAGGWVGIPHVSCDSGTLSVATCGEGHADNWQWSSEALRCGAHRLAAQEVQSLLQDKWLVVAGDSITRFFFASLLRLLGSTEQVVFGHRDFEYTLGGNIRATFAWAPYAANISGLLSTWSSGNTAPDLLVASAGLWHMLHIRLKTADKQQHLTQDSVDGYNSAIINSQILLPDGPFFLLDMHRLSQGCGAQCTHDGLHYSNATYDAALQIWVNNVRLYLAS</sequence>
<dbReference type="AlphaFoldDB" id="A0AAW1PLI4"/>